<dbReference type="InterPro" id="IPR025959">
    <property type="entry name" value="Winged_HTH_dom"/>
</dbReference>
<dbReference type="InterPro" id="IPR047655">
    <property type="entry name" value="Transpos_IS630-like"/>
</dbReference>
<dbReference type="SUPFAM" id="SSF46689">
    <property type="entry name" value="Homeodomain-like"/>
    <property type="match status" value="1"/>
</dbReference>
<evidence type="ECO:0000259" key="2">
    <source>
        <dbReference type="Pfam" id="PF13592"/>
    </source>
</evidence>
<dbReference type="Proteomes" id="UP001528411">
    <property type="component" value="Unassembled WGS sequence"/>
</dbReference>
<gene>
    <name evidence="3" type="ORF">PN838_04135</name>
</gene>
<reference evidence="3 4" key="1">
    <citation type="submission" date="2023-01" db="EMBL/GenBank/DDBJ databases">
        <title>Psychrosphaera sp. nov., isolated from marine algae.</title>
        <authorList>
            <person name="Bayburt H."/>
            <person name="Choi B.J."/>
            <person name="Kim J.M."/>
            <person name="Choi D.G."/>
            <person name="Jeon C.O."/>
        </authorList>
    </citation>
    <scope>NUCLEOTIDE SEQUENCE [LARGE SCALE GENOMIC DNA]</scope>
    <source>
        <strain evidence="3 4">G1-22</strain>
    </source>
</reference>
<evidence type="ECO:0000313" key="3">
    <source>
        <dbReference type="EMBL" id="MDC2888146.1"/>
    </source>
</evidence>
<dbReference type="InterPro" id="IPR038717">
    <property type="entry name" value="Tc1-like_DDE_dom"/>
</dbReference>
<proteinExistence type="predicted"/>
<dbReference type="EMBL" id="JAQOMS010000002">
    <property type="protein sequence ID" value="MDC2888146.1"/>
    <property type="molecule type" value="Genomic_DNA"/>
</dbReference>
<dbReference type="InterPro" id="IPR009057">
    <property type="entry name" value="Homeodomain-like_sf"/>
</dbReference>
<name>A0ABT5F9S2_9GAMM</name>
<dbReference type="NCBIfam" id="NF033545">
    <property type="entry name" value="transpos_IS630"/>
    <property type="match status" value="1"/>
</dbReference>
<organism evidence="3 4">
    <name type="scientific">Psychrosphaera algicola</name>
    <dbReference type="NCBI Taxonomy" id="3023714"/>
    <lineage>
        <taxon>Bacteria</taxon>
        <taxon>Pseudomonadati</taxon>
        <taxon>Pseudomonadota</taxon>
        <taxon>Gammaproteobacteria</taxon>
        <taxon>Alteromonadales</taxon>
        <taxon>Pseudoalteromonadaceae</taxon>
        <taxon>Psychrosphaera</taxon>
    </lineage>
</organism>
<comment type="caution">
    <text evidence="3">The sequence shown here is derived from an EMBL/GenBank/DDBJ whole genome shotgun (WGS) entry which is preliminary data.</text>
</comment>
<evidence type="ECO:0000259" key="1">
    <source>
        <dbReference type="Pfam" id="PF13358"/>
    </source>
</evidence>
<protein>
    <submittedName>
        <fullName evidence="3">IS630 family transposase</fullName>
    </submittedName>
</protein>
<evidence type="ECO:0000313" key="4">
    <source>
        <dbReference type="Proteomes" id="UP001528411"/>
    </source>
</evidence>
<feature type="domain" description="Winged helix-turn helix" evidence="2">
    <location>
        <begin position="99"/>
        <end position="155"/>
    </location>
</feature>
<feature type="domain" description="Tc1-like transposase DDE" evidence="1">
    <location>
        <begin position="174"/>
        <end position="312"/>
    </location>
</feature>
<dbReference type="Pfam" id="PF13384">
    <property type="entry name" value="HTH_23"/>
    <property type="match status" value="1"/>
</dbReference>
<dbReference type="Pfam" id="PF13592">
    <property type="entry name" value="HTH_33"/>
    <property type="match status" value="1"/>
</dbReference>
<sequence length="345" mass="39706">MKVNSKNDVLALAKAEQNARKKLRLLAVYHFLDGKNRTQIASMLVVSRRIVNEWIKRYLSFGLDGLESKKAKGREPYLNEIQKLKLAKFVEKQSVSATGGRLTGERIHRYIVDNFGVTYHPNSVYKLLESLGYSWITSRSKHPKQSQNNQETFKKVHPETILNTPFNVMPKDMDIWFQDEARFGQQNTTTRVWGKKGTRPRAVKQQQFEYAYLFGAVCPRNGRTEALITPYVNKEVMTLHMEQISKATPIGRHAVVIMDGAGWHTLDTVQPFDNVTLIKLPPYSPELNPIEQVWSWMRQHHLANKSFKGYDDIVNSCTKAWNCFISDTKRVIKMCTRAWASVGTN</sequence>
<keyword evidence="4" id="KW-1185">Reference proteome</keyword>
<dbReference type="Gene3D" id="3.30.420.10">
    <property type="entry name" value="Ribonuclease H-like superfamily/Ribonuclease H"/>
    <property type="match status" value="1"/>
</dbReference>
<dbReference type="Pfam" id="PF13358">
    <property type="entry name" value="DDE_3"/>
    <property type="match status" value="1"/>
</dbReference>
<dbReference type="InterPro" id="IPR036397">
    <property type="entry name" value="RNaseH_sf"/>
</dbReference>
<accession>A0ABT5F9S2</accession>